<sequence>MQMRKIFIAMLLVLTMPAMAQKAKEEIKADRNLAASNYLAYPGPKAKLTKAPEGYSPYYISHYGRHGSRYLINPAQYSDAVDILAKADSLGKLSPRGHDVLNKVRMLAAEAQGRLGELTPLGAEQHRGIAHRMYMRFPQVFNGNVHVDARSTVVIRCILSMENELMELARLNPRLVITSDASAHDMYYMNDEHGKYNKLRNTPEARQALADFNKQHEDYSHLMGLLFNDTAYAHAINGNKLGERLFDLAANIQSTELRHKFSLWPIFTDKELYDSWQRKNAMWYMYYGPSRQARSYGLLTQANLLNNIIATADSCLLLQHPGATMRFAHESDVMPLVCLLNLNHYGETIDDLEQLDDRGWNNYDIYPMACNVQLIFYKPNTATDLSKADILVKVLLNENEATLPVTTDKAPYYHWKDVRAYLLQRLKQLK</sequence>
<comment type="subcellular location">
    <subcellularLocation>
        <location evidence="1">Membrane</location>
    </subcellularLocation>
</comment>
<evidence type="ECO:0000313" key="16">
    <source>
        <dbReference type="Proteomes" id="UP000438914"/>
    </source>
</evidence>
<evidence type="ECO:0000256" key="11">
    <source>
        <dbReference type="ARBA" id="ARBA00043671"/>
    </source>
</evidence>
<reference evidence="15 16" key="1">
    <citation type="submission" date="2019-08" db="EMBL/GenBank/DDBJ databases">
        <title>In-depth cultivation of the pig gut microbiome towards novel bacterial diversity and tailored functional studies.</title>
        <authorList>
            <person name="Wylensek D."/>
            <person name="Hitch T.C.A."/>
            <person name="Clavel T."/>
        </authorList>
    </citation>
    <scope>NUCLEOTIDE SEQUENCE [LARGE SCALE GENOMIC DNA]</scope>
    <source>
        <strain evidence="15 16">LKV-178-WT-2A</strain>
    </source>
</reference>
<dbReference type="SUPFAM" id="SSF53254">
    <property type="entry name" value="Phosphoglycerate mutase-like"/>
    <property type="match status" value="1"/>
</dbReference>
<comment type="caution">
    <text evidence="15">The sequence shown here is derived from an EMBL/GenBank/DDBJ whole genome shotgun (WGS) entry which is preliminary data.</text>
</comment>
<protein>
    <recommendedName>
        <fullName evidence="5">Multiple inositol polyphosphate phosphatase 1</fullName>
        <ecNumber evidence="4">3.1.3.62</ecNumber>
        <ecNumber evidence="3">3.1.3.80</ecNumber>
    </recommendedName>
    <alternativeName>
        <fullName evidence="9">2,3-bisphosphoglycerate 3-phosphatase</fullName>
    </alternativeName>
</protein>
<dbReference type="PANTHER" id="PTHR20963:SF8">
    <property type="entry name" value="MULTIPLE INOSITOL POLYPHOSPHATE PHOSPHATASE 1"/>
    <property type="match status" value="1"/>
</dbReference>
<dbReference type="GO" id="GO:0016020">
    <property type="term" value="C:membrane"/>
    <property type="evidence" value="ECO:0007669"/>
    <property type="project" value="UniProtKB-SubCell"/>
</dbReference>
<evidence type="ECO:0000313" key="15">
    <source>
        <dbReference type="EMBL" id="MST84400.1"/>
    </source>
</evidence>
<dbReference type="Gene3D" id="3.40.50.1240">
    <property type="entry name" value="Phosphoglycerate mutase-like"/>
    <property type="match status" value="1"/>
</dbReference>
<dbReference type="PANTHER" id="PTHR20963">
    <property type="entry name" value="MULTIPLE INOSITOL POLYPHOSPHATE PHOSPHATASE-RELATED"/>
    <property type="match status" value="1"/>
</dbReference>
<comment type="catalytic activity">
    <reaction evidence="12">
        <text>1D-myo-inositol hexakisphosphate + H2O = 1D-myo-inositol 1,2,4,5,6-pentakisphosphate + phosphate</text>
        <dbReference type="Rhea" id="RHEA:16989"/>
        <dbReference type="ChEBI" id="CHEBI:15377"/>
        <dbReference type="ChEBI" id="CHEBI:43474"/>
        <dbReference type="ChEBI" id="CHEBI:57798"/>
        <dbReference type="ChEBI" id="CHEBI:58130"/>
        <dbReference type="EC" id="3.1.3.62"/>
    </reaction>
    <physiologicalReaction direction="left-to-right" evidence="12">
        <dbReference type="Rhea" id="RHEA:16990"/>
    </physiologicalReaction>
</comment>
<dbReference type="InterPro" id="IPR000560">
    <property type="entry name" value="His_Pase_clade-2"/>
</dbReference>
<evidence type="ECO:0000256" key="10">
    <source>
        <dbReference type="ARBA" id="ARBA00043668"/>
    </source>
</evidence>
<evidence type="ECO:0000256" key="8">
    <source>
        <dbReference type="ARBA" id="ARBA00023136"/>
    </source>
</evidence>
<evidence type="ECO:0000256" key="2">
    <source>
        <dbReference type="ARBA" id="ARBA00008422"/>
    </source>
</evidence>
<evidence type="ECO:0000256" key="5">
    <source>
        <dbReference type="ARBA" id="ARBA00018097"/>
    </source>
</evidence>
<organism evidence="15 16">
    <name type="scientific">Hallella mizrahii</name>
    <dbReference type="NCBI Taxonomy" id="2606637"/>
    <lineage>
        <taxon>Bacteria</taxon>
        <taxon>Pseudomonadati</taxon>
        <taxon>Bacteroidota</taxon>
        <taxon>Bacteroidia</taxon>
        <taxon>Bacteroidales</taxon>
        <taxon>Prevotellaceae</taxon>
        <taxon>Hallella</taxon>
    </lineage>
</organism>
<evidence type="ECO:0000256" key="7">
    <source>
        <dbReference type="ARBA" id="ARBA00022801"/>
    </source>
</evidence>
<keyword evidence="8" id="KW-0472">Membrane</keyword>
<keyword evidence="16" id="KW-1185">Reference proteome</keyword>
<gene>
    <name evidence="15" type="ORF">FYJ73_06915</name>
</gene>
<evidence type="ECO:0000256" key="4">
    <source>
        <dbReference type="ARBA" id="ARBA00013040"/>
    </source>
</evidence>
<evidence type="ECO:0000256" key="9">
    <source>
        <dbReference type="ARBA" id="ARBA00031642"/>
    </source>
</evidence>
<dbReference type="EMBL" id="VUNG01000014">
    <property type="protein sequence ID" value="MST84400.1"/>
    <property type="molecule type" value="Genomic_DNA"/>
</dbReference>
<evidence type="ECO:0000256" key="1">
    <source>
        <dbReference type="ARBA" id="ARBA00004370"/>
    </source>
</evidence>
<dbReference type="GO" id="GO:0034417">
    <property type="term" value="F:bisphosphoglycerate 3-phosphatase activity"/>
    <property type="evidence" value="ECO:0007669"/>
    <property type="project" value="UniProtKB-EC"/>
</dbReference>
<proteinExistence type="inferred from homology"/>
<dbReference type="AlphaFoldDB" id="A0A7K0KG33"/>
<feature type="chain" id="PRO_5029656373" description="Multiple inositol polyphosphate phosphatase 1" evidence="14">
    <location>
        <begin position="21"/>
        <end position="430"/>
    </location>
</feature>
<keyword evidence="7" id="KW-0378">Hydrolase</keyword>
<keyword evidence="6 14" id="KW-0732">Signal</keyword>
<comment type="catalytic activity">
    <reaction evidence="13">
        <text>(2R)-2,3-bisphosphoglycerate + H2O = (2R)-2-phosphoglycerate + phosphate</text>
        <dbReference type="Rhea" id="RHEA:27381"/>
        <dbReference type="ChEBI" id="CHEBI:15377"/>
        <dbReference type="ChEBI" id="CHEBI:43474"/>
        <dbReference type="ChEBI" id="CHEBI:58248"/>
        <dbReference type="ChEBI" id="CHEBI:58289"/>
        <dbReference type="EC" id="3.1.3.80"/>
    </reaction>
    <physiologicalReaction direction="left-to-right" evidence="13">
        <dbReference type="Rhea" id="RHEA:27382"/>
    </physiologicalReaction>
</comment>
<comment type="catalytic activity">
    <reaction evidence="10">
        <text>1D-myo-inositol 1,2,5,6-tetrakisphosphate + H2O = 1D-myo-inositol 1,2,6-trisphosphate + phosphate</text>
        <dbReference type="Rhea" id="RHEA:77119"/>
        <dbReference type="ChEBI" id="CHEBI:15377"/>
        <dbReference type="ChEBI" id="CHEBI:43474"/>
        <dbReference type="ChEBI" id="CHEBI:195535"/>
        <dbReference type="ChEBI" id="CHEBI:195537"/>
        <dbReference type="EC" id="3.1.3.62"/>
    </reaction>
    <physiologicalReaction direction="left-to-right" evidence="10">
        <dbReference type="Rhea" id="RHEA:77120"/>
    </physiologicalReaction>
</comment>
<accession>A0A7K0KG33</accession>
<dbReference type="Pfam" id="PF00328">
    <property type="entry name" value="His_Phos_2"/>
    <property type="match status" value="1"/>
</dbReference>
<comment type="catalytic activity">
    <reaction evidence="11">
        <text>1D-myo-inositol 1,2,4,5,6-pentakisphosphate + H2O = 1D-myo-inositol 1,2,5,6-tetrakisphosphate + phosphate</text>
        <dbReference type="Rhea" id="RHEA:77115"/>
        <dbReference type="ChEBI" id="CHEBI:15377"/>
        <dbReference type="ChEBI" id="CHEBI:43474"/>
        <dbReference type="ChEBI" id="CHEBI:57798"/>
        <dbReference type="ChEBI" id="CHEBI:195535"/>
        <dbReference type="EC" id="3.1.3.62"/>
    </reaction>
    <physiologicalReaction direction="left-to-right" evidence="11">
        <dbReference type="Rhea" id="RHEA:77116"/>
    </physiologicalReaction>
</comment>
<dbReference type="Proteomes" id="UP000438914">
    <property type="component" value="Unassembled WGS sequence"/>
</dbReference>
<comment type="similarity">
    <text evidence="2">Belongs to the histidine acid phosphatase family. MINPP1 subfamily.</text>
</comment>
<evidence type="ECO:0000256" key="6">
    <source>
        <dbReference type="ARBA" id="ARBA00022729"/>
    </source>
</evidence>
<evidence type="ECO:0000256" key="13">
    <source>
        <dbReference type="ARBA" id="ARBA00043832"/>
    </source>
</evidence>
<evidence type="ECO:0000256" key="14">
    <source>
        <dbReference type="SAM" id="SignalP"/>
    </source>
</evidence>
<feature type="signal peptide" evidence="14">
    <location>
        <begin position="1"/>
        <end position="20"/>
    </location>
</feature>
<dbReference type="InterPro" id="IPR029033">
    <property type="entry name" value="His_PPase_superfam"/>
</dbReference>
<dbReference type="EC" id="3.1.3.62" evidence="4"/>
<evidence type="ECO:0000256" key="12">
    <source>
        <dbReference type="ARBA" id="ARBA00043691"/>
    </source>
</evidence>
<dbReference type="EC" id="3.1.3.80" evidence="3"/>
<evidence type="ECO:0000256" key="3">
    <source>
        <dbReference type="ARBA" id="ARBA00012976"/>
    </source>
</evidence>
<name>A0A7K0KG33_9BACT</name>